<dbReference type="SUPFAM" id="SSF103481">
    <property type="entry name" value="Multidrug resistance efflux transporter EmrE"/>
    <property type="match status" value="2"/>
</dbReference>
<dbReference type="PANTHER" id="PTHR10778:SF10">
    <property type="entry name" value="SOLUTE CARRIER FAMILY 35 MEMBER B1"/>
    <property type="match status" value="1"/>
</dbReference>
<evidence type="ECO:0000256" key="3">
    <source>
        <dbReference type="ARBA" id="ARBA00022448"/>
    </source>
</evidence>
<feature type="transmembrane region" description="Helical" evidence="8">
    <location>
        <begin position="275"/>
        <end position="296"/>
    </location>
</feature>
<accession>A0A8D9B098</accession>
<evidence type="ECO:0000313" key="9">
    <source>
        <dbReference type="EMBL" id="CAG6776134.1"/>
    </source>
</evidence>
<feature type="transmembrane region" description="Helical" evidence="8">
    <location>
        <begin position="157"/>
        <end position="178"/>
    </location>
</feature>
<dbReference type="GO" id="GO:0000139">
    <property type="term" value="C:Golgi membrane"/>
    <property type="evidence" value="ECO:0007669"/>
    <property type="project" value="TreeGrafter"/>
</dbReference>
<keyword evidence="6 8" id="KW-1133">Transmembrane helix</keyword>
<comment type="subcellular location">
    <subcellularLocation>
        <location evidence="1">Endoplasmic reticulum membrane</location>
        <topology evidence="1">Multi-pass membrane protein</topology>
    </subcellularLocation>
</comment>
<dbReference type="EMBL" id="HBUF01091509">
    <property type="protein sequence ID" value="CAG6635820.1"/>
    <property type="molecule type" value="Transcribed_RNA"/>
</dbReference>
<organism evidence="9">
    <name type="scientific">Cacopsylla melanoneura</name>
    <dbReference type="NCBI Taxonomy" id="428564"/>
    <lineage>
        <taxon>Eukaryota</taxon>
        <taxon>Metazoa</taxon>
        <taxon>Ecdysozoa</taxon>
        <taxon>Arthropoda</taxon>
        <taxon>Hexapoda</taxon>
        <taxon>Insecta</taxon>
        <taxon>Pterygota</taxon>
        <taxon>Neoptera</taxon>
        <taxon>Paraneoptera</taxon>
        <taxon>Hemiptera</taxon>
        <taxon>Sternorrhyncha</taxon>
        <taxon>Psylloidea</taxon>
        <taxon>Psyllidae</taxon>
        <taxon>Psyllinae</taxon>
        <taxon>Cacopsylla</taxon>
    </lineage>
</organism>
<dbReference type="AlphaFoldDB" id="A0A8D9B098"/>
<dbReference type="GO" id="GO:0005460">
    <property type="term" value="F:UDP-glucose transmembrane transporter activity"/>
    <property type="evidence" value="ECO:0007669"/>
    <property type="project" value="TreeGrafter"/>
</dbReference>
<feature type="transmembrane region" description="Helical" evidence="8">
    <location>
        <begin position="344"/>
        <end position="366"/>
    </location>
</feature>
<sequence length="440" mass="50639">MMNDSEMKMESLETKGFKDEMNNGLQPNNEHRNQDWDTVQESGVIMESYDNKGFKDEVDSGIQLDNDHSDEVVRNELVLLDMNDKTLIIQTNNELKTNSSLSNNLINSRQAFLQSRTSKFLFYALGICCVYFMNGILTERLLKGSFGPNNDQFDFIFTFVFIQCVVNYAYAEFLLCTMFKSDEDTTPSKYYALAAFTNFLSMFLSNKSLHWISYPTQVLAKSMRPIPVMIFNVLFGKQRYSFKKYCFVVFVVMGVSLFMIKRADGSKLAATHFNFGWGELCVSISLILDGITGAVQERMKQEYETKSGYFMANINKWSSLYLGLAMLGFQEFLNFVRFLQAHPITLSFLGVVTVCSALGQMFIYLMISQFGTLSCSLVTTTRKFFTILGSIIIFRHTMSHWQWFSTGMVFLGLTLDTYFSHKEEREEERKRNLNLTNSPL</sequence>
<reference evidence="9" key="1">
    <citation type="submission" date="2021-05" db="EMBL/GenBank/DDBJ databases">
        <authorList>
            <person name="Alioto T."/>
            <person name="Alioto T."/>
            <person name="Gomez Garrido J."/>
        </authorList>
    </citation>
    <scope>NUCLEOTIDE SEQUENCE</scope>
</reference>
<dbReference type="EMBL" id="HBUF01601090">
    <property type="protein sequence ID" value="CAG6776134.1"/>
    <property type="molecule type" value="Transcribed_RNA"/>
</dbReference>
<dbReference type="Pfam" id="PF08449">
    <property type="entry name" value="UAA"/>
    <property type="match status" value="1"/>
</dbReference>
<dbReference type="PANTHER" id="PTHR10778">
    <property type="entry name" value="SOLUTE CARRIER FAMILY 35 MEMBER B"/>
    <property type="match status" value="1"/>
</dbReference>
<keyword evidence="4 8" id="KW-0812">Transmembrane</keyword>
<name>A0A8D9B098_9HEMI</name>
<evidence type="ECO:0000256" key="1">
    <source>
        <dbReference type="ARBA" id="ARBA00004477"/>
    </source>
</evidence>
<evidence type="ECO:0000256" key="2">
    <source>
        <dbReference type="ARBA" id="ARBA00010694"/>
    </source>
</evidence>
<keyword evidence="5" id="KW-0256">Endoplasmic reticulum</keyword>
<evidence type="ECO:0000256" key="8">
    <source>
        <dbReference type="SAM" id="Phobius"/>
    </source>
</evidence>
<evidence type="ECO:0000256" key="4">
    <source>
        <dbReference type="ARBA" id="ARBA00022692"/>
    </source>
</evidence>
<feature type="transmembrane region" description="Helical" evidence="8">
    <location>
        <begin position="317"/>
        <end position="338"/>
    </location>
</feature>
<evidence type="ECO:0000256" key="5">
    <source>
        <dbReference type="ARBA" id="ARBA00022824"/>
    </source>
</evidence>
<keyword evidence="3" id="KW-0813">Transport</keyword>
<dbReference type="InterPro" id="IPR013657">
    <property type="entry name" value="SCL35B1-4/HUT1"/>
</dbReference>
<protein>
    <submittedName>
        <fullName evidence="9">Solute carrier family 35 member B1 homolog</fullName>
    </submittedName>
</protein>
<dbReference type="GO" id="GO:0005789">
    <property type="term" value="C:endoplasmic reticulum membrane"/>
    <property type="evidence" value="ECO:0007669"/>
    <property type="project" value="UniProtKB-SubCell"/>
</dbReference>
<dbReference type="GO" id="GO:0005459">
    <property type="term" value="F:UDP-galactose transmembrane transporter activity"/>
    <property type="evidence" value="ECO:0007669"/>
    <property type="project" value="TreeGrafter"/>
</dbReference>
<dbReference type="InterPro" id="IPR037185">
    <property type="entry name" value="EmrE-like"/>
</dbReference>
<evidence type="ECO:0000256" key="6">
    <source>
        <dbReference type="ARBA" id="ARBA00022989"/>
    </source>
</evidence>
<comment type="similarity">
    <text evidence="2">Belongs to the nucleotide-sugar transporter family. SLC35B subfamily.</text>
</comment>
<evidence type="ECO:0000256" key="7">
    <source>
        <dbReference type="ARBA" id="ARBA00023136"/>
    </source>
</evidence>
<keyword evidence="7 8" id="KW-0472">Membrane</keyword>
<feature type="transmembrane region" description="Helical" evidence="8">
    <location>
        <begin position="242"/>
        <end position="260"/>
    </location>
</feature>
<proteinExistence type="inferred from homology"/>
<feature type="transmembrane region" description="Helical" evidence="8">
    <location>
        <begin position="120"/>
        <end position="137"/>
    </location>
</feature>